<sequence length="99" mass="11795">MEITKRIEELKNNQTGLTLYSSQELNDLEKIVKLREDLDKYRNSYYNDNISLISDYEFDMSLTELESLKEKYPSLRNFSSTTSWEQFNKNKLGSEHITQ</sequence>
<reference evidence="1 2" key="1">
    <citation type="journal article" date="2003" name="Genome Res.">
        <title>Genome analysis of F. nucleatum sub spp vincentii and its comparison with the genome of F. nucleatum ATCC 25586.</title>
        <authorList>
            <person name="Kapatral V."/>
            <person name="Ivanova N."/>
            <person name="Anderson I."/>
            <person name="Reznik G."/>
            <person name="Bhattacharyya A."/>
            <person name="Gardner W.L."/>
            <person name="Mikhailova N."/>
            <person name="Lapidus A."/>
            <person name="Larsen N."/>
            <person name="D'Souza M."/>
            <person name="Walunas T."/>
            <person name="Haselkorn R."/>
            <person name="Overbeek R."/>
            <person name="Kyrpides N."/>
        </authorList>
    </citation>
    <scope>NUCLEOTIDE SEQUENCE [LARGE SCALE GENOMIC DNA]</scope>
    <source>
        <strain evidence="1 2">ATCC 49256</strain>
    </source>
</reference>
<dbReference type="SUPFAM" id="SSF56091">
    <property type="entry name" value="DNA ligase/mRNA capping enzyme, catalytic domain"/>
    <property type="match status" value="1"/>
</dbReference>
<comment type="caution">
    <text evidence="1">The sequence shown here is derived from an EMBL/GenBank/DDBJ whole genome shotgun (WGS) entry which is preliminary data.</text>
</comment>
<accession>Q7P2A7</accession>
<evidence type="ECO:0000313" key="2">
    <source>
        <dbReference type="Proteomes" id="UP000006454"/>
    </source>
</evidence>
<proteinExistence type="predicted"/>
<dbReference type="EC" id="6.5.1.2" evidence="1"/>
<gene>
    <name evidence="1" type="ORF">FNV0243</name>
</gene>
<organism evidence="1 2">
    <name type="scientific">Fusobacterium vincentii ATCC 49256</name>
    <dbReference type="NCBI Taxonomy" id="209882"/>
    <lineage>
        <taxon>Bacteria</taxon>
        <taxon>Fusobacteriati</taxon>
        <taxon>Fusobacteriota</taxon>
        <taxon>Fusobacteriia</taxon>
        <taxon>Fusobacteriales</taxon>
        <taxon>Fusobacteriaceae</taxon>
        <taxon>Fusobacterium</taxon>
    </lineage>
</organism>
<keyword evidence="1" id="KW-0436">Ligase</keyword>
<name>Q7P2A7_FUSVC</name>
<dbReference type="GO" id="GO:0003911">
    <property type="term" value="F:DNA ligase (NAD+) activity"/>
    <property type="evidence" value="ECO:0007669"/>
    <property type="project" value="UniProtKB-EC"/>
</dbReference>
<evidence type="ECO:0000313" key="1">
    <source>
        <dbReference type="EMBL" id="EAA23284.1"/>
    </source>
</evidence>
<dbReference type="Proteomes" id="UP000006454">
    <property type="component" value="Unassembled WGS sequence"/>
</dbReference>
<protein>
    <submittedName>
        <fullName evidence="1">NAD-DEPENDENT DNA LIGASE</fullName>
        <ecNumber evidence="1">6.5.1.2</ecNumber>
    </submittedName>
</protein>
<dbReference type="AlphaFoldDB" id="Q7P2A7"/>
<dbReference type="EMBL" id="AABF01000165">
    <property type="protein sequence ID" value="EAA23284.1"/>
    <property type="molecule type" value="Genomic_DNA"/>
</dbReference>
<dbReference type="Gene3D" id="1.10.287.610">
    <property type="entry name" value="Helix hairpin bin"/>
    <property type="match status" value="1"/>
</dbReference>